<protein>
    <submittedName>
        <fullName evidence="1">Uncharacterized protein</fullName>
    </submittedName>
</protein>
<dbReference type="Proteomes" id="UP001229421">
    <property type="component" value="Unassembled WGS sequence"/>
</dbReference>
<dbReference type="AlphaFoldDB" id="A0AAD8K8R1"/>
<name>A0AAD8K8R1_TARER</name>
<keyword evidence="2" id="KW-1185">Reference proteome</keyword>
<sequence>MLTNTCSYPVDRKKPRPANPLTPYTVPPFSFIISHLNPIQSNHFLFDQIFFFPITHFNNCSSKPNQQPFDLFFKDSKSNLCSPKSVYHRNKVQTRHPIT</sequence>
<evidence type="ECO:0000313" key="2">
    <source>
        <dbReference type="Proteomes" id="UP001229421"/>
    </source>
</evidence>
<gene>
    <name evidence="1" type="ORF">QVD17_27470</name>
</gene>
<organism evidence="1 2">
    <name type="scientific">Tagetes erecta</name>
    <name type="common">African marigold</name>
    <dbReference type="NCBI Taxonomy" id="13708"/>
    <lineage>
        <taxon>Eukaryota</taxon>
        <taxon>Viridiplantae</taxon>
        <taxon>Streptophyta</taxon>
        <taxon>Embryophyta</taxon>
        <taxon>Tracheophyta</taxon>
        <taxon>Spermatophyta</taxon>
        <taxon>Magnoliopsida</taxon>
        <taxon>eudicotyledons</taxon>
        <taxon>Gunneridae</taxon>
        <taxon>Pentapetalae</taxon>
        <taxon>asterids</taxon>
        <taxon>campanulids</taxon>
        <taxon>Asterales</taxon>
        <taxon>Asteraceae</taxon>
        <taxon>Asteroideae</taxon>
        <taxon>Heliantheae alliance</taxon>
        <taxon>Tageteae</taxon>
        <taxon>Tagetes</taxon>
    </lineage>
</organism>
<proteinExistence type="predicted"/>
<dbReference type="EMBL" id="JAUHHV010000007">
    <property type="protein sequence ID" value="KAK1418327.1"/>
    <property type="molecule type" value="Genomic_DNA"/>
</dbReference>
<accession>A0AAD8K8R1</accession>
<evidence type="ECO:0000313" key="1">
    <source>
        <dbReference type="EMBL" id="KAK1418327.1"/>
    </source>
</evidence>
<comment type="caution">
    <text evidence="1">The sequence shown here is derived from an EMBL/GenBank/DDBJ whole genome shotgun (WGS) entry which is preliminary data.</text>
</comment>
<reference evidence="1" key="1">
    <citation type="journal article" date="2023" name="bioRxiv">
        <title>Improved chromosome-level genome assembly for marigold (Tagetes erecta).</title>
        <authorList>
            <person name="Jiang F."/>
            <person name="Yuan L."/>
            <person name="Wang S."/>
            <person name="Wang H."/>
            <person name="Xu D."/>
            <person name="Wang A."/>
            <person name="Fan W."/>
        </authorList>
    </citation>
    <scope>NUCLEOTIDE SEQUENCE</scope>
    <source>
        <strain evidence="1">WSJ</strain>
        <tissue evidence="1">Leaf</tissue>
    </source>
</reference>